<accession>A0A0S4KLU0</accession>
<evidence type="ECO:0000313" key="3">
    <source>
        <dbReference type="Proteomes" id="UP000051952"/>
    </source>
</evidence>
<dbReference type="VEuPathDB" id="TriTrypDB:BSAL_48505"/>
<keyword evidence="1" id="KW-1133">Transmembrane helix</keyword>
<name>A0A0S4KLU0_BODSA</name>
<keyword evidence="3" id="KW-1185">Reference proteome</keyword>
<dbReference type="AlphaFoldDB" id="A0A0S4KLU0"/>
<organism evidence="2 3">
    <name type="scientific">Bodo saltans</name>
    <name type="common">Flagellated protozoan</name>
    <dbReference type="NCBI Taxonomy" id="75058"/>
    <lineage>
        <taxon>Eukaryota</taxon>
        <taxon>Discoba</taxon>
        <taxon>Euglenozoa</taxon>
        <taxon>Kinetoplastea</taxon>
        <taxon>Metakinetoplastina</taxon>
        <taxon>Eubodonida</taxon>
        <taxon>Bodonidae</taxon>
        <taxon>Bodo</taxon>
    </lineage>
</organism>
<feature type="transmembrane region" description="Helical" evidence="1">
    <location>
        <begin position="79"/>
        <end position="98"/>
    </location>
</feature>
<proteinExistence type="predicted"/>
<gene>
    <name evidence="2" type="ORF">BSAL_48505</name>
</gene>
<protein>
    <submittedName>
        <fullName evidence="2">Transmembrane protein, putative</fullName>
    </submittedName>
</protein>
<reference evidence="3" key="1">
    <citation type="submission" date="2015-09" db="EMBL/GenBank/DDBJ databases">
        <authorList>
            <consortium name="Pathogen Informatics"/>
        </authorList>
    </citation>
    <scope>NUCLEOTIDE SEQUENCE [LARGE SCALE GENOMIC DNA]</scope>
    <source>
        <strain evidence="3">Lake Konstanz</strain>
    </source>
</reference>
<dbReference type="EMBL" id="CYKH01002252">
    <property type="protein sequence ID" value="CUI15578.1"/>
    <property type="molecule type" value="Genomic_DNA"/>
</dbReference>
<feature type="transmembrane region" description="Helical" evidence="1">
    <location>
        <begin position="313"/>
        <end position="333"/>
    </location>
</feature>
<dbReference type="OrthoDB" id="271079at2759"/>
<sequence length="361" mass="39177">MTANVDAGKNLINVVRGASLVVVGCYGLALAYRAGLLEHVLPKATYSTLVEKVEALKARTEPPSGSAQFVVARRHLLKTYMYTAAGFALAGAGIALFFKYPHFPIAPTIVATGVPAIALQVFPRKWIVPQGRTALFGLACLSCGYTLGPMNWIAFDSMVTIGTVIGCTIAGFSLPLFLTRGVVSYFFASQLLSCTLAISTVGISANKTIDMNLVLLAQFVGNVSLGYLHTVPTIKKCINWTGPLDALEEEELDEVLEALQICGNVSYGCWYAFRVICSVLLSRITRGDVSGASQAERSRLRTLARTTFGIDRWSSVLASVFFLVIYVRVVSHFQQRGDTTTKKFDHLRALFRKLSPMTALA</sequence>
<keyword evidence="1 2" id="KW-0812">Transmembrane</keyword>
<evidence type="ECO:0000313" key="2">
    <source>
        <dbReference type="EMBL" id="CUI15578.1"/>
    </source>
</evidence>
<feature type="transmembrane region" description="Helical" evidence="1">
    <location>
        <begin position="185"/>
        <end position="205"/>
    </location>
</feature>
<keyword evidence="1" id="KW-0472">Membrane</keyword>
<evidence type="ECO:0000256" key="1">
    <source>
        <dbReference type="SAM" id="Phobius"/>
    </source>
</evidence>
<feature type="transmembrane region" description="Helical" evidence="1">
    <location>
        <begin position="104"/>
        <end position="122"/>
    </location>
</feature>
<dbReference type="OMA" id="WACRLLI"/>
<dbReference type="Proteomes" id="UP000051952">
    <property type="component" value="Unassembled WGS sequence"/>
</dbReference>
<feature type="transmembrane region" description="Helical" evidence="1">
    <location>
        <begin position="134"/>
        <end position="153"/>
    </location>
</feature>
<feature type="transmembrane region" description="Helical" evidence="1">
    <location>
        <begin position="159"/>
        <end position="178"/>
    </location>
</feature>